<evidence type="ECO:0000313" key="1">
    <source>
        <dbReference type="EMBL" id="TMQ94561.1"/>
    </source>
</evidence>
<evidence type="ECO:0000313" key="2">
    <source>
        <dbReference type="Proteomes" id="UP000309174"/>
    </source>
</evidence>
<dbReference type="SUPFAM" id="SSF53474">
    <property type="entry name" value="alpha/beta-Hydrolases"/>
    <property type="match status" value="1"/>
</dbReference>
<dbReference type="EMBL" id="VCKW01000130">
    <property type="protein sequence ID" value="TMQ94561.1"/>
    <property type="molecule type" value="Genomic_DNA"/>
</dbReference>
<dbReference type="AlphaFoldDB" id="A0A5C4J8M7"/>
<sequence>MVLVHGIGRQLDGSVTLHARLFPALSQGLAFAGRDVAPEDVTVAAYGRLFRPEAEVLGPETYYDADDIDEGYEQDLLRVLWERAAEVDDRVVPPGEETLFRSPAWVQRALYALSMSRFWSGVGERAFIGDLKQVRRYFTDDALRAAAQAEVVAAVTPRTRVIVAHSLGSVVAYEALCAHPEWPVMTLVTLGSPLGLRHLVFDRLRPVPVKQDGVAQACWPRGVGNWTNIADAGDLVAVVEDIRPFFGDRIKQIRVHNGSRAHDMLSYLTDAATGRAIAEGLSG</sequence>
<name>A0A5C4J8M7_9ACTN</name>
<gene>
    <name evidence="1" type="ORF">ETD83_23815</name>
</gene>
<evidence type="ECO:0008006" key="3">
    <source>
        <dbReference type="Google" id="ProtNLM"/>
    </source>
</evidence>
<dbReference type="Gene3D" id="3.40.50.1820">
    <property type="entry name" value="alpha/beta hydrolase"/>
    <property type="match status" value="1"/>
</dbReference>
<organism evidence="1 2">
    <name type="scientific">Actinomadura soli</name>
    <dbReference type="NCBI Taxonomy" id="2508997"/>
    <lineage>
        <taxon>Bacteria</taxon>
        <taxon>Bacillati</taxon>
        <taxon>Actinomycetota</taxon>
        <taxon>Actinomycetes</taxon>
        <taxon>Streptosporangiales</taxon>
        <taxon>Thermomonosporaceae</taxon>
        <taxon>Actinomadura</taxon>
    </lineage>
</organism>
<proteinExistence type="predicted"/>
<accession>A0A5C4J8M7</accession>
<protein>
    <recommendedName>
        <fullName evidence="3">Alpha/beta hydrolase</fullName>
    </recommendedName>
</protein>
<dbReference type="OrthoDB" id="3483116at2"/>
<keyword evidence="2" id="KW-1185">Reference proteome</keyword>
<comment type="caution">
    <text evidence="1">The sequence shown here is derived from an EMBL/GenBank/DDBJ whole genome shotgun (WGS) entry which is preliminary data.</text>
</comment>
<reference evidence="1 2" key="1">
    <citation type="submission" date="2019-05" db="EMBL/GenBank/DDBJ databases">
        <title>Draft genome sequence of Actinomadura sp. 14C53.</title>
        <authorList>
            <person name="Saricaoglu S."/>
            <person name="Isik K."/>
        </authorList>
    </citation>
    <scope>NUCLEOTIDE SEQUENCE [LARGE SCALE GENOMIC DNA]</scope>
    <source>
        <strain evidence="1 2">14C53</strain>
    </source>
</reference>
<dbReference type="Proteomes" id="UP000309174">
    <property type="component" value="Unassembled WGS sequence"/>
</dbReference>
<dbReference type="InterPro" id="IPR029058">
    <property type="entry name" value="AB_hydrolase_fold"/>
</dbReference>